<reference evidence="2" key="1">
    <citation type="journal article" date="2019" name="Int. J. Syst. Evol. Microbiol.">
        <title>The Global Catalogue of Microorganisms (GCM) 10K type strain sequencing project: providing services to taxonomists for standard genome sequencing and annotation.</title>
        <authorList>
            <consortium name="The Broad Institute Genomics Platform"/>
            <consortium name="The Broad Institute Genome Sequencing Center for Infectious Disease"/>
            <person name="Wu L."/>
            <person name="Ma J."/>
        </authorList>
    </citation>
    <scope>NUCLEOTIDE SEQUENCE [LARGE SCALE GENOMIC DNA]</scope>
    <source>
        <strain evidence="2">JCM 17138</strain>
    </source>
</reference>
<keyword evidence="2" id="KW-1185">Reference proteome</keyword>
<evidence type="ECO:0000313" key="2">
    <source>
        <dbReference type="Proteomes" id="UP001501009"/>
    </source>
</evidence>
<dbReference type="EMBL" id="BAABDE010000048">
    <property type="protein sequence ID" value="GAA3845471.1"/>
    <property type="molecule type" value="Genomic_DNA"/>
</dbReference>
<sequence length="119" mass="13161">MSRIFSSYESSGGGVFVLRRAIAAGSLLKRERYLTRTIVDRGTDNADEDLTSALPPGVDAGYAIRCGRTSPGNFADDLHACIQWQDRQENRGLNHRIREAKGRTCPWVTRPQTRQAPGA</sequence>
<dbReference type="Proteomes" id="UP001501009">
    <property type="component" value="Unassembled WGS sequence"/>
</dbReference>
<gene>
    <name evidence="1" type="ORF">GCM10022403_091740</name>
</gene>
<evidence type="ECO:0008006" key="3">
    <source>
        <dbReference type="Google" id="ProtNLM"/>
    </source>
</evidence>
<organism evidence="1 2">
    <name type="scientific">Streptomyces coacervatus</name>
    <dbReference type="NCBI Taxonomy" id="647381"/>
    <lineage>
        <taxon>Bacteria</taxon>
        <taxon>Bacillati</taxon>
        <taxon>Actinomycetota</taxon>
        <taxon>Actinomycetes</taxon>
        <taxon>Kitasatosporales</taxon>
        <taxon>Streptomycetaceae</taxon>
        <taxon>Streptomyces</taxon>
    </lineage>
</organism>
<accession>A0ABP7JJ92</accession>
<comment type="caution">
    <text evidence="1">The sequence shown here is derived from an EMBL/GenBank/DDBJ whole genome shotgun (WGS) entry which is preliminary data.</text>
</comment>
<name>A0ABP7JJ92_9ACTN</name>
<evidence type="ECO:0000313" key="1">
    <source>
        <dbReference type="EMBL" id="GAA3845471.1"/>
    </source>
</evidence>
<protein>
    <recommendedName>
        <fullName evidence="3">Transposase</fullName>
    </recommendedName>
</protein>
<proteinExistence type="predicted"/>